<dbReference type="SMART" id="SM00530">
    <property type="entry name" value="HTH_XRE"/>
    <property type="match status" value="1"/>
</dbReference>
<evidence type="ECO:0000313" key="2">
    <source>
        <dbReference type="EMBL" id="UPM53104.1"/>
    </source>
</evidence>
<dbReference type="EMBL" id="CP096034">
    <property type="protein sequence ID" value="UPM53104.1"/>
    <property type="molecule type" value="Genomic_DNA"/>
</dbReference>
<dbReference type="InterPro" id="IPR010982">
    <property type="entry name" value="Lambda_DNA-bd_dom_sf"/>
</dbReference>
<sequence>MNGQMLKKVRLFLQVSQQDMAELFGIDQSTLSKIENGLLPITPVRQNRIFKTLQQKYGITTVQLLELEQAIKKVNQRNERGIRF</sequence>
<evidence type="ECO:0000259" key="1">
    <source>
        <dbReference type="PROSITE" id="PS50943"/>
    </source>
</evidence>
<dbReference type="Proteomes" id="UP000830639">
    <property type="component" value="Chromosome"/>
</dbReference>
<evidence type="ECO:0000313" key="3">
    <source>
        <dbReference type="Proteomes" id="UP000830639"/>
    </source>
</evidence>
<dbReference type="CDD" id="cd00093">
    <property type="entry name" value="HTH_XRE"/>
    <property type="match status" value="1"/>
</dbReference>
<dbReference type="InterPro" id="IPR001387">
    <property type="entry name" value="Cro/C1-type_HTH"/>
</dbReference>
<feature type="domain" description="HTH cro/C1-type" evidence="1">
    <location>
        <begin position="6"/>
        <end position="37"/>
    </location>
</feature>
<keyword evidence="3" id="KW-1185">Reference proteome</keyword>
<name>A0ABY4JH02_9BACI</name>
<organism evidence="2 3">
    <name type="scientific">Gottfriedia acidiceleris</name>
    <dbReference type="NCBI Taxonomy" id="371036"/>
    <lineage>
        <taxon>Bacteria</taxon>
        <taxon>Bacillati</taxon>
        <taxon>Bacillota</taxon>
        <taxon>Bacilli</taxon>
        <taxon>Bacillales</taxon>
        <taxon>Bacillaceae</taxon>
        <taxon>Gottfriedia</taxon>
    </lineage>
</organism>
<dbReference type="RefSeq" id="WP_248266420.1">
    <property type="nucleotide sequence ID" value="NZ_CP096034.1"/>
</dbReference>
<dbReference type="Gene3D" id="1.10.260.40">
    <property type="entry name" value="lambda repressor-like DNA-binding domains"/>
    <property type="match status" value="1"/>
</dbReference>
<dbReference type="Pfam" id="PF12844">
    <property type="entry name" value="HTH_19"/>
    <property type="match status" value="1"/>
</dbReference>
<dbReference type="SUPFAM" id="SSF47413">
    <property type="entry name" value="lambda repressor-like DNA-binding domains"/>
    <property type="match status" value="1"/>
</dbReference>
<protein>
    <submittedName>
        <fullName evidence="2">Helix-turn-helix domain-containing protein</fullName>
    </submittedName>
</protein>
<gene>
    <name evidence="2" type="ORF">MY490_14930</name>
</gene>
<proteinExistence type="predicted"/>
<dbReference type="PROSITE" id="PS50943">
    <property type="entry name" value="HTH_CROC1"/>
    <property type="match status" value="1"/>
</dbReference>
<reference evidence="2 3" key="1">
    <citation type="submission" date="2022-04" db="EMBL/GenBank/DDBJ databases">
        <title>Mechanism of arsenic methylation and mitigation arsenic toxicity by Bacillus sp. LH14 from an Arsenic-Contaminated Paddy Soil.</title>
        <authorList>
            <person name="Wang D."/>
        </authorList>
    </citation>
    <scope>NUCLEOTIDE SEQUENCE [LARGE SCALE GENOMIC DNA]</scope>
    <source>
        <strain evidence="2 3">LH14</strain>
    </source>
</reference>
<accession>A0ABY4JH02</accession>